<dbReference type="RefSeq" id="WP_063725889.1">
    <property type="nucleotide sequence ID" value="NZ_KK073874.1"/>
</dbReference>
<dbReference type="InterPro" id="IPR006764">
    <property type="entry name" value="SAM_dep_MeTrfase_SAV2177_type"/>
</dbReference>
<dbReference type="AlphaFoldDB" id="A0A010Z0R5"/>
<dbReference type="PATRIC" id="fig|927661.3.peg.2104"/>
<organism evidence="1 2">
    <name type="scientific">Cryptosporangium arvum DSM 44712</name>
    <dbReference type="NCBI Taxonomy" id="927661"/>
    <lineage>
        <taxon>Bacteria</taxon>
        <taxon>Bacillati</taxon>
        <taxon>Actinomycetota</taxon>
        <taxon>Actinomycetes</taxon>
        <taxon>Cryptosporangiales</taxon>
        <taxon>Cryptosporangiaceae</taxon>
        <taxon>Cryptosporangium</taxon>
    </lineage>
</organism>
<accession>A0A010Z0R5</accession>
<evidence type="ECO:0000313" key="2">
    <source>
        <dbReference type="Proteomes" id="UP000021053"/>
    </source>
</evidence>
<comment type="caution">
    <text evidence="1">The sequence shown here is derived from an EMBL/GenBank/DDBJ whole genome shotgun (WGS) entry which is preliminary data.</text>
</comment>
<sequence>MNEADATDRPNPAGIYDYILGGTANSAVDRAAADRALKVLPELGESAWANRGFLQRAVARMADEWGVRQFLDLGAGLPTQRSTHEVLAEHCPDGRVVYVDRDPLAVERGDVLLRGIAGATMVRADIRDVEQVLSAPRTRELVDLELPVGILLVAVTQFLPDEDDPWALVRRYVEAVPPGSYVAISAPTSDKQSERVVGNVRSEMARAGARAVSRSRAEFTRFFEGLEIVPPYPGAEPVVVHVGQWGAEDPEVADDDGSRWFYAAVARKP</sequence>
<reference evidence="1 2" key="1">
    <citation type="submission" date="2013-07" db="EMBL/GenBank/DDBJ databases">
        <authorList>
            <consortium name="DOE Joint Genome Institute"/>
            <person name="Eisen J."/>
            <person name="Huntemann M."/>
            <person name="Han J."/>
            <person name="Chen A."/>
            <person name="Kyrpides N."/>
            <person name="Mavromatis K."/>
            <person name="Markowitz V."/>
            <person name="Palaniappan K."/>
            <person name="Ivanova N."/>
            <person name="Schaumberg A."/>
            <person name="Pati A."/>
            <person name="Liolios K."/>
            <person name="Nordberg H.P."/>
            <person name="Cantor M.N."/>
            <person name="Hua S.X."/>
            <person name="Woyke T."/>
        </authorList>
    </citation>
    <scope>NUCLEOTIDE SEQUENCE [LARGE SCALE GENOMIC DNA]</scope>
    <source>
        <strain evidence="1 2">DSM 44712</strain>
    </source>
</reference>
<evidence type="ECO:0000313" key="1">
    <source>
        <dbReference type="EMBL" id="EXG81043.1"/>
    </source>
</evidence>
<dbReference type="InterPro" id="IPR029063">
    <property type="entry name" value="SAM-dependent_MTases_sf"/>
</dbReference>
<keyword evidence="2" id="KW-1185">Reference proteome</keyword>
<proteinExistence type="predicted"/>
<dbReference type="Pfam" id="PF04672">
    <property type="entry name" value="Methyltransf_19"/>
    <property type="match status" value="1"/>
</dbReference>
<protein>
    <recommendedName>
        <fullName evidence="3">O-methyltransferase involved in polyketide biosynthesis</fullName>
    </recommendedName>
</protein>
<dbReference type="EMBL" id="JFBT01000001">
    <property type="protein sequence ID" value="EXG81043.1"/>
    <property type="molecule type" value="Genomic_DNA"/>
</dbReference>
<dbReference type="HOGENOM" id="CLU_067079_1_0_11"/>
<dbReference type="SUPFAM" id="SSF53335">
    <property type="entry name" value="S-adenosyl-L-methionine-dependent methyltransferases"/>
    <property type="match status" value="1"/>
</dbReference>
<gene>
    <name evidence="1" type="ORF">CryarDRAFT_2138</name>
</gene>
<name>A0A010Z0R5_9ACTN</name>
<dbReference type="Proteomes" id="UP000021053">
    <property type="component" value="Unassembled WGS sequence"/>
</dbReference>
<dbReference type="PIRSF" id="PIRSF017393">
    <property type="entry name" value="MTase_SAV2177"/>
    <property type="match status" value="1"/>
</dbReference>
<dbReference type="Gene3D" id="3.40.50.150">
    <property type="entry name" value="Vaccinia Virus protein VP39"/>
    <property type="match status" value="1"/>
</dbReference>
<evidence type="ECO:0008006" key="3">
    <source>
        <dbReference type="Google" id="ProtNLM"/>
    </source>
</evidence>